<evidence type="ECO:0000256" key="2">
    <source>
        <dbReference type="ARBA" id="ARBA00022737"/>
    </source>
</evidence>
<dbReference type="InterPro" id="IPR001451">
    <property type="entry name" value="Hexapep"/>
</dbReference>
<keyword evidence="5" id="KW-1185">Reference proteome</keyword>
<evidence type="ECO:0000256" key="3">
    <source>
        <dbReference type="ARBA" id="ARBA00023315"/>
    </source>
</evidence>
<dbReference type="AlphaFoldDB" id="A0A2Z4INV2"/>
<dbReference type="PROSITE" id="PS00101">
    <property type="entry name" value="HEXAPEP_TRANSFERASES"/>
    <property type="match status" value="1"/>
</dbReference>
<dbReference type="Gene3D" id="2.160.10.10">
    <property type="entry name" value="Hexapeptide repeat proteins"/>
    <property type="match status" value="1"/>
</dbReference>
<dbReference type="OrthoDB" id="9814490at2"/>
<name>A0A2Z4INV2_9BACT</name>
<evidence type="ECO:0000313" key="5">
    <source>
        <dbReference type="Proteomes" id="UP000248688"/>
    </source>
</evidence>
<dbReference type="KEGG" id="est:DN752_21890"/>
<gene>
    <name evidence="4" type="ORF">DN752_21890</name>
</gene>
<accession>A0A2Z4INV2</accession>
<dbReference type="Proteomes" id="UP000248688">
    <property type="component" value="Chromosome"/>
</dbReference>
<keyword evidence="3" id="KW-0012">Acyltransferase</keyword>
<dbReference type="EMBL" id="CP030041">
    <property type="protein sequence ID" value="AWW32585.1"/>
    <property type="molecule type" value="Genomic_DNA"/>
</dbReference>
<evidence type="ECO:0000256" key="1">
    <source>
        <dbReference type="ARBA" id="ARBA00022679"/>
    </source>
</evidence>
<proteinExistence type="predicted"/>
<dbReference type="InterPro" id="IPR018357">
    <property type="entry name" value="Hexapep_transf_CS"/>
</dbReference>
<organism evidence="4 5">
    <name type="scientific">Echinicola strongylocentroti</name>
    <dbReference type="NCBI Taxonomy" id="1795355"/>
    <lineage>
        <taxon>Bacteria</taxon>
        <taxon>Pseudomonadati</taxon>
        <taxon>Bacteroidota</taxon>
        <taxon>Cytophagia</taxon>
        <taxon>Cytophagales</taxon>
        <taxon>Cyclobacteriaceae</taxon>
        <taxon>Echinicola</taxon>
    </lineage>
</organism>
<dbReference type="Pfam" id="PF14602">
    <property type="entry name" value="Hexapep_2"/>
    <property type="match status" value="1"/>
</dbReference>
<sequence>MALLRRQKKLKFVHRTFYMGKGVRVSGDLRAGRYAYIGPHSIIYPKVTIGDYTMLANDVSIIGGDHDYLKAGVPIIFAGRGLLSPTNIGKDVWIGAHVKIKAGISIGDGAVIAMGSIVTKDVEPYSVYAGVPARKLKDRFDDHKDLNKHRAMLENSHDQNAFDFEMLCK</sequence>
<dbReference type="GO" id="GO:0016746">
    <property type="term" value="F:acyltransferase activity"/>
    <property type="evidence" value="ECO:0007669"/>
    <property type="project" value="UniProtKB-KW"/>
</dbReference>
<dbReference type="InterPro" id="IPR051159">
    <property type="entry name" value="Hexapeptide_acetyltransf"/>
</dbReference>
<reference evidence="4 5" key="1">
    <citation type="submission" date="2018-06" db="EMBL/GenBank/DDBJ databases">
        <title>Echinicola strongylocentroti sp. nov., isolated from a sea urchin Strongylocentrotus intermedius.</title>
        <authorList>
            <person name="Bae S.S."/>
        </authorList>
    </citation>
    <scope>NUCLEOTIDE SEQUENCE [LARGE SCALE GENOMIC DNA]</scope>
    <source>
        <strain evidence="4 5">MEBiC08714</strain>
    </source>
</reference>
<keyword evidence="2" id="KW-0677">Repeat</keyword>
<dbReference type="PANTHER" id="PTHR23416">
    <property type="entry name" value="SIALIC ACID SYNTHASE-RELATED"/>
    <property type="match status" value="1"/>
</dbReference>
<protein>
    <submittedName>
        <fullName evidence="4">Antibiotic acetyltransferase</fullName>
    </submittedName>
</protein>
<dbReference type="InterPro" id="IPR011004">
    <property type="entry name" value="Trimer_LpxA-like_sf"/>
</dbReference>
<keyword evidence="1 4" id="KW-0808">Transferase</keyword>
<dbReference type="SUPFAM" id="SSF51161">
    <property type="entry name" value="Trimeric LpxA-like enzymes"/>
    <property type="match status" value="1"/>
</dbReference>
<evidence type="ECO:0000313" key="4">
    <source>
        <dbReference type="EMBL" id="AWW32585.1"/>
    </source>
</evidence>